<accession>K9WEC3</accession>
<dbReference type="EMBL" id="CP003630">
    <property type="protein sequence ID" value="AFZ18146.1"/>
    <property type="molecule type" value="Genomic_DNA"/>
</dbReference>
<sequence length="176" mass="20552">MKHSEWIRLKLEGDKIVMALRAEGYQCRKQTRRLSWHLCKGTISYNLTWLAAPMSEWSLLPHDATPEREQLLSHIRSIVDTYRGGGRIIQPSKTIELSVDSTSNSSDRFWLQEHYPWVIVRLLPNAQRYVVARFYLRSEAENHKRLLNRFMPAAEFEVVFDAPSTVAIDRQSEIPV</sequence>
<dbReference type="Proteomes" id="UP000010471">
    <property type="component" value="Chromosome"/>
</dbReference>
<dbReference type="RefSeq" id="WP_015182296.1">
    <property type="nucleotide sequence ID" value="NC_019738.1"/>
</dbReference>
<reference evidence="1 2" key="1">
    <citation type="submission" date="2012-06" db="EMBL/GenBank/DDBJ databases">
        <title>Finished chromosome of genome of Microcoleus sp. PCC 7113.</title>
        <authorList>
            <consortium name="US DOE Joint Genome Institute"/>
            <person name="Gugger M."/>
            <person name="Coursin T."/>
            <person name="Rippka R."/>
            <person name="Tandeau De Marsac N."/>
            <person name="Huntemann M."/>
            <person name="Wei C.-L."/>
            <person name="Han J."/>
            <person name="Detter J.C."/>
            <person name="Han C."/>
            <person name="Tapia R."/>
            <person name="Chen A."/>
            <person name="Kyrpides N."/>
            <person name="Mavromatis K."/>
            <person name="Markowitz V."/>
            <person name="Szeto E."/>
            <person name="Ivanova N."/>
            <person name="Pagani I."/>
            <person name="Pati A."/>
            <person name="Goodwin L."/>
            <person name="Nordberg H.P."/>
            <person name="Cantor M.N."/>
            <person name="Hua S.X."/>
            <person name="Woyke T."/>
            <person name="Kerfeld C.A."/>
        </authorList>
    </citation>
    <scope>NUCLEOTIDE SEQUENCE [LARGE SCALE GENOMIC DNA]</scope>
    <source>
        <strain evidence="1 2">PCC 7113</strain>
    </source>
</reference>
<dbReference type="HOGENOM" id="CLU_137330_0_0_3"/>
<gene>
    <name evidence="1" type="ORF">Mic7113_2341</name>
</gene>
<name>K9WEC3_9CYAN</name>
<organism evidence="1 2">
    <name type="scientific">Allocoleopsis franciscana PCC 7113</name>
    <dbReference type="NCBI Taxonomy" id="1173027"/>
    <lineage>
        <taxon>Bacteria</taxon>
        <taxon>Bacillati</taxon>
        <taxon>Cyanobacteriota</taxon>
        <taxon>Cyanophyceae</taxon>
        <taxon>Coleofasciculales</taxon>
        <taxon>Coleofasciculaceae</taxon>
        <taxon>Allocoleopsis</taxon>
        <taxon>Allocoleopsis franciscana</taxon>
    </lineage>
</organism>
<protein>
    <submittedName>
        <fullName evidence="1">Uncharacterized protein</fullName>
    </submittedName>
</protein>
<dbReference type="eggNOG" id="COG0456">
    <property type="taxonomic scope" value="Bacteria"/>
</dbReference>
<keyword evidence="2" id="KW-1185">Reference proteome</keyword>
<proteinExistence type="predicted"/>
<evidence type="ECO:0000313" key="2">
    <source>
        <dbReference type="Proteomes" id="UP000010471"/>
    </source>
</evidence>
<dbReference type="KEGG" id="mic:Mic7113_2341"/>
<evidence type="ECO:0000313" key="1">
    <source>
        <dbReference type="EMBL" id="AFZ18146.1"/>
    </source>
</evidence>
<dbReference type="OrthoDB" id="489126at2"/>
<dbReference type="AlphaFoldDB" id="K9WEC3"/>